<dbReference type="InterPro" id="IPR000719">
    <property type="entry name" value="Prot_kinase_dom"/>
</dbReference>
<evidence type="ECO:0000256" key="1">
    <source>
        <dbReference type="ARBA" id="ARBA00004251"/>
    </source>
</evidence>
<dbReference type="InterPro" id="IPR011009">
    <property type="entry name" value="Kinase-like_dom_sf"/>
</dbReference>
<dbReference type="Gene3D" id="3.30.200.20">
    <property type="entry name" value="Phosphorylase Kinase, domain 1"/>
    <property type="match status" value="1"/>
</dbReference>
<dbReference type="Pfam" id="PF00954">
    <property type="entry name" value="S_locus_glycop"/>
    <property type="match status" value="1"/>
</dbReference>
<reference evidence="18 19" key="1">
    <citation type="submission" date="2019-06" db="EMBL/GenBank/DDBJ databases">
        <title>WGS assembly of Gossypium darwinii.</title>
        <authorList>
            <person name="Chen Z.J."/>
            <person name="Sreedasyam A."/>
            <person name="Ando A."/>
            <person name="Song Q."/>
            <person name="De L."/>
            <person name="Hulse-Kemp A."/>
            <person name="Ding M."/>
            <person name="Ye W."/>
            <person name="Kirkbride R."/>
            <person name="Jenkins J."/>
            <person name="Plott C."/>
            <person name="Lovell J."/>
            <person name="Lin Y.-M."/>
            <person name="Vaughn R."/>
            <person name="Liu B."/>
            <person name="Li W."/>
            <person name="Simpson S."/>
            <person name="Scheffler B."/>
            <person name="Saski C."/>
            <person name="Grover C."/>
            <person name="Hu G."/>
            <person name="Conover J."/>
            <person name="Carlson J."/>
            <person name="Shu S."/>
            <person name="Boston L."/>
            <person name="Williams M."/>
            <person name="Peterson D."/>
            <person name="Mcgee K."/>
            <person name="Jones D."/>
            <person name="Wendel J."/>
            <person name="Stelly D."/>
            <person name="Grimwood J."/>
            <person name="Schmutz J."/>
        </authorList>
    </citation>
    <scope>NUCLEOTIDE SEQUENCE [LARGE SCALE GENOMIC DNA]</scope>
    <source>
        <strain evidence="18">1808015.09</strain>
    </source>
</reference>
<dbReference type="SUPFAM" id="SSF56112">
    <property type="entry name" value="Protein kinase-like (PK-like)"/>
    <property type="match status" value="1"/>
</dbReference>
<feature type="transmembrane region" description="Helical" evidence="14">
    <location>
        <begin position="450"/>
        <end position="472"/>
    </location>
</feature>
<keyword evidence="6 13" id="KW-0547">Nucleotide-binding</keyword>
<evidence type="ECO:0000259" key="16">
    <source>
        <dbReference type="PROSITE" id="PS50927"/>
    </source>
</evidence>
<dbReference type="CDD" id="cd00028">
    <property type="entry name" value="B_lectin"/>
    <property type="match status" value="1"/>
</dbReference>
<evidence type="ECO:0000259" key="15">
    <source>
        <dbReference type="PROSITE" id="PS50011"/>
    </source>
</evidence>
<evidence type="ECO:0000256" key="4">
    <source>
        <dbReference type="ARBA" id="ARBA00022679"/>
    </source>
</evidence>
<dbReference type="GO" id="GO:0048544">
    <property type="term" value="P:recognition of pollen"/>
    <property type="evidence" value="ECO:0007669"/>
    <property type="project" value="InterPro"/>
</dbReference>
<feature type="domain" description="Apple" evidence="17">
    <location>
        <begin position="344"/>
        <end position="438"/>
    </location>
</feature>
<evidence type="ECO:0000256" key="5">
    <source>
        <dbReference type="ARBA" id="ARBA00022729"/>
    </source>
</evidence>
<comment type="catalytic activity">
    <reaction evidence="11 13">
        <text>L-threonyl-[protein] + ATP = O-phospho-L-threonyl-[protein] + ADP + H(+)</text>
        <dbReference type="Rhea" id="RHEA:46608"/>
        <dbReference type="Rhea" id="RHEA-COMP:11060"/>
        <dbReference type="Rhea" id="RHEA-COMP:11605"/>
        <dbReference type="ChEBI" id="CHEBI:15378"/>
        <dbReference type="ChEBI" id="CHEBI:30013"/>
        <dbReference type="ChEBI" id="CHEBI:30616"/>
        <dbReference type="ChEBI" id="CHEBI:61977"/>
        <dbReference type="ChEBI" id="CHEBI:456216"/>
        <dbReference type="EC" id="2.7.11.1"/>
    </reaction>
</comment>
<keyword evidence="14" id="KW-0812">Transmembrane</keyword>
<dbReference type="GO" id="GO:0005524">
    <property type="term" value="F:ATP binding"/>
    <property type="evidence" value="ECO:0007669"/>
    <property type="project" value="UniProtKB-KW"/>
</dbReference>
<sequence length="851" mass="95667">MVDFNISKKNMATMRKFPCISLLVFSCFYLQVYNGTVSATDTLFQGQNMTASGQLTSSLNTFELGFFSLGSTNVYLVVRMKNVPTKDIVWVANRDLPFTGSSMILTINGDGYLMIVNDRTTYRVSDDPSSSQNVSATLLNSGNLVLRNGNLDILWQSFDSPLNMFLPGMKLGYNNKTGKVWSLTSWLDEEDPNKGDFELKMDPKNSNAVLLMRGSQTLWSSGPWNGHIFVLMPEMRLNYIFNYSLYTDENETYFWYSLYNPETITRFILDIDGRLKESSWLGSSQEWALFWAQPRQFCEALNSCGLFSSCSEDTRSCSCLRGFYPSGKQQGQDGGCMRRVALTCGNGDNRDMFFRMNDVRYPVSSTQQINSSYNFPSGPQVSNSDPKACREACLSNCTCSAYAYNTSGNCLRWYGDILGLEQLSAKDPNGRTIFIKLAASEFDNGRGANWYLWIIAIPIVLLVVLPASYIVIRWKKSFINKGDREDPSQDILLFDMEMSITTSSSEFPGSENSGKRRKDRAFPLFSFASVSTATENFSLENKLGEGGFGPVYKGKLLNGKEIAVKRLSKRSGQGLEELKNETMLIAKLQHRNLVRLLGCCLEQGEKILIYEFMPNKSLDFFLFGSNIEGLLDWGTRVQIIEGIAQGLLYLHQYSRLRIIHRDLKASNILLDSEMNPKISDFGLARMFGGDKLQANTNRIVGTYGYMSPEYAMEGLFSIKSDVFSFGVLLLEIISGKKNTGFYHCSSLNLIGHAWELWKGDRVVELMDPKLKDQVPCPTQQRYVNVALLCVQEMAADRPTMSEVVAMLTNELTVLNSPKKPAFSNARNMTNSSNKPANFSVNNVTVSLMEPR</sequence>
<name>A0A5D2GTR3_GOSDA</name>
<protein>
    <recommendedName>
        <fullName evidence="13">Receptor-like serine/threonine-protein kinase</fullName>
        <ecNumber evidence="13">2.7.11.1</ecNumber>
    </recommendedName>
</protein>
<dbReference type="CDD" id="cd14066">
    <property type="entry name" value="STKc_IRAK"/>
    <property type="match status" value="1"/>
</dbReference>
<gene>
    <name evidence="18" type="ORF">ES288_A04G031600v1</name>
</gene>
<dbReference type="InterPro" id="IPR001245">
    <property type="entry name" value="Ser-Thr/Tyr_kinase_cat_dom"/>
</dbReference>
<proteinExistence type="inferred from homology"/>
<keyword evidence="8 13" id="KW-0067">ATP-binding</keyword>
<dbReference type="InterPro" id="IPR008271">
    <property type="entry name" value="Ser/Thr_kinase_AS"/>
</dbReference>
<keyword evidence="10" id="KW-0325">Glycoprotein</keyword>
<keyword evidence="3 13" id="KW-0723">Serine/threonine-protein kinase</keyword>
<organism evidence="18 19">
    <name type="scientific">Gossypium darwinii</name>
    <name type="common">Darwin's cotton</name>
    <name type="synonym">Gossypium barbadense var. darwinii</name>
    <dbReference type="NCBI Taxonomy" id="34276"/>
    <lineage>
        <taxon>Eukaryota</taxon>
        <taxon>Viridiplantae</taxon>
        <taxon>Streptophyta</taxon>
        <taxon>Embryophyta</taxon>
        <taxon>Tracheophyta</taxon>
        <taxon>Spermatophyta</taxon>
        <taxon>Magnoliopsida</taxon>
        <taxon>eudicotyledons</taxon>
        <taxon>Gunneridae</taxon>
        <taxon>Pentapetalae</taxon>
        <taxon>rosids</taxon>
        <taxon>malvids</taxon>
        <taxon>Malvales</taxon>
        <taxon>Malvaceae</taxon>
        <taxon>Malvoideae</taxon>
        <taxon>Gossypium</taxon>
    </lineage>
</organism>
<evidence type="ECO:0000313" key="18">
    <source>
        <dbReference type="EMBL" id="TYH21287.1"/>
    </source>
</evidence>
<evidence type="ECO:0000256" key="13">
    <source>
        <dbReference type="PIRNR" id="PIRNR000641"/>
    </source>
</evidence>
<evidence type="ECO:0000256" key="12">
    <source>
        <dbReference type="ARBA" id="ARBA00048679"/>
    </source>
</evidence>
<dbReference type="PANTHER" id="PTHR27002:SF925">
    <property type="entry name" value="RECEPTOR-LIKE SERINE_THREONINE-PROTEIN KINASE"/>
    <property type="match status" value="1"/>
</dbReference>
<evidence type="ECO:0000256" key="11">
    <source>
        <dbReference type="ARBA" id="ARBA00047899"/>
    </source>
</evidence>
<dbReference type="InterPro" id="IPR024171">
    <property type="entry name" value="SRK-like_kinase"/>
</dbReference>
<dbReference type="Gene3D" id="2.90.10.10">
    <property type="entry name" value="Bulb-type lectin domain"/>
    <property type="match status" value="1"/>
</dbReference>
<keyword evidence="7 13" id="KW-0418">Kinase</keyword>
<dbReference type="InterPro" id="IPR000858">
    <property type="entry name" value="S_locus_glycoprot_dom"/>
</dbReference>
<dbReference type="SUPFAM" id="SSF51110">
    <property type="entry name" value="alpha-D-mannose-specific plant lectins"/>
    <property type="match status" value="1"/>
</dbReference>
<dbReference type="FunFam" id="1.10.510.10:FF:000060">
    <property type="entry name" value="G-type lectin S-receptor-like serine/threonine-protein kinase"/>
    <property type="match status" value="1"/>
</dbReference>
<accession>A0A5D2GTR3</accession>
<comment type="similarity">
    <text evidence="13">Belongs to the protein kinase superfamily. Ser/Thr protein kinase family.</text>
</comment>
<dbReference type="Pfam" id="PF01453">
    <property type="entry name" value="B_lectin"/>
    <property type="match status" value="1"/>
</dbReference>
<keyword evidence="19" id="KW-1185">Reference proteome</keyword>
<dbReference type="SMART" id="SM00220">
    <property type="entry name" value="S_TKc"/>
    <property type="match status" value="1"/>
</dbReference>
<evidence type="ECO:0000256" key="10">
    <source>
        <dbReference type="ARBA" id="ARBA00023180"/>
    </source>
</evidence>
<dbReference type="Proteomes" id="UP000323506">
    <property type="component" value="Chromosome A04"/>
</dbReference>
<dbReference type="GO" id="GO:0004674">
    <property type="term" value="F:protein serine/threonine kinase activity"/>
    <property type="evidence" value="ECO:0007669"/>
    <property type="project" value="UniProtKB-KW"/>
</dbReference>
<feature type="domain" description="Bulb-type lectin" evidence="16">
    <location>
        <begin position="40"/>
        <end position="159"/>
    </location>
</feature>
<keyword evidence="2" id="KW-1003">Cell membrane</keyword>
<dbReference type="Pfam" id="PF08276">
    <property type="entry name" value="PAN_2"/>
    <property type="match status" value="1"/>
</dbReference>
<dbReference type="EMBL" id="CM017691">
    <property type="protein sequence ID" value="TYH21287.1"/>
    <property type="molecule type" value="Genomic_DNA"/>
</dbReference>
<dbReference type="PROSITE" id="PS50948">
    <property type="entry name" value="PAN"/>
    <property type="match status" value="1"/>
</dbReference>
<comment type="catalytic activity">
    <reaction evidence="12 13">
        <text>L-seryl-[protein] + ATP = O-phospho-L-seryl-[protein] + ADP + H(+)</text>
        <dbReference type="Rhea" id="RHEA:17989"/>
        <dbReference type="Rhea" id="RHEA-COMP:9863"/>
        <dbReference type="Rhea" id="RHEA-COMP:11604"/>
        <dbReference type="ChEBI" id="CHEBI:15378"/>
        <dbReference type="ChEBI" id="CHEBI:29999"/>
        <dbReference type="ChEBI" id="CHEBI:30616"/>
        <dbReference type="ChEBI" id="CHEBI:83421"/>
        <dbReference type="ChEBI" id="CHEBI:456216"/>
        <dbReference type="EC" id="2.7.11.1"/>
    </reaction>
</comment>
<evidence type="ECO:0000313" key="19">
    <source>
        <dbReference type="Proteomes" id="UP000323506"/>
    </source>
</evidence>
<evidence type="ECO:0000256" key="8">
    <source>
        <dbReference type="ARBA" id="ARBA00022840"/>
    </source>
</evidence>
<dbReference type="PANTHER" id="PTHR27002">
    <property type="entry name" value="RECEPTOR-LIKE SERINE/THREONINE-PROTEIN KINASE SD1-8"/>
    <property type="match status" value="1"/>
</dbReference>
<dbReference type="GO" id="GO:0106310">
    <property type="term" value="F:protein serine kinase activity"/>
    <property type="evidence" value="ECO:0007669"/>
    <property type="project" value="RHEA"/>
</dbReference>
<keyword evidence="14" id="KW-1133">Transmembrane helix</keyword>
<dbReference type="PROSITE" id="PS00108">
    <property type="entry name" value="PROTEIN_KINASE_ST"/>
    <property type="match status" value="1"/>
</dbReference>
<dbReference type="SMART" id="SM00473">
    <property type="entry name" value="PAN_AP"/>
    <property type="match status" value="1"/>
</dbReference>
<evidence type="ECO:0000256" key="7">
    <source>
        <dbReference type="ARBA" id="ARBA00022777"/>
    </source>
</evidence>
<keyword evidence="5" id="KW-0732">Signal</keyword>
<dbReference type="EC" id="2.7.11.1" evidence="13"/>
<dbReference type="CDD" id="cd01098">
    <property type="entry name" value="PAN_AP_plant"/>
    <property type="match status" value="1"/>
</dbReference>
<keyword evidence="14" id="KW-0472">Membrane</keyword>
<evidence type="ECO:0000256" key="14">
    <source>
        <dbReference type="SAM" id="Phobius"/>
    </source>
</evidence>
<comment type="subcellular location">
    <subcellularLocation>
        <location evidence="1">Cell membrane</location>
        <topology evidence="1">Single-pass type I membrane protein</topology>
    </subcellularLocation>
</comment>
<feature type="domain" description="Protein kinase" evidence="15">
    <location>
        <begin position="537"/>
        <end position="812"/>
    </location>
</feature>
<dbReference type="InterPro" id="IPR003609">
    <property type="entry name" value="Pan_app"/>
</dbReference>
<dbReference type="InterPro" id="IPR001480">
    <property type="entry name" value="Bulb-type_lectin_dom"/>
</dbReference>
<dbReference type="AlphaFoldDB" id="A0A5D2GTR3"/>
<dbReference type="Pfam" id="PF07714">
    <property type="entry name" value="PK_Tyr_Ser-Thr"/>
    <property type="match status" value="1"/>
</dbReference>
<evidence type="ECO:0000256" key="6">
    <source>
        <dbReference type="ARBA" id="ARBA00022741"/>
    </source>
</evidence>
<dbReference type="SMART" id="SM00108">
    <property type="entry name" value="B_lectin"/>
    <property type="match status" value="1"/>
</dbReference>
<keyword evidence="9" id="KW-1015">Disulfide bond</keyword>
<dbReference type="InterPro" id="IPR036426">
    <property type="entry name" value="Bulb-type_lectin_dom_sf"/>
</dbReference>
<keyword evidence="4 13" id="KW-0808">Transferase</keyword>
<dbReference type="PIRSF" id="PIRSF000641">
    <property type="entry name" value="SRK"/>
    <property type="match status" value="1"/>
</dbReference>
<evidence type="ECO:0000256" key="9">
    <source>
        <dbReference type="ARBA" id="ARBA00023157"/>
    </source>
</evidence>
<evidence type="ECO:0000259" key="17">
    <source>
        <dbReference type="PROSITE" id="PS50948"/>
    </source>
</evidence>
<dbReference type="GO" id="GO:0005886">
    <property type="term" value="C:plasma membrane"/>
    <property type="evidence" value="ECO:0007669"/>
    <property type="project" value="UniProtKB-SubCell"/>
</dbReference>
<dbReference type="PROSITE" id="PS50927">
    <property type="entry name" value="BULB_LECTIN"/>
    <property type="match status" value="1"/>
</dbReference>
<dbReference type="Gene3D" id="1.10.510.10">
    <property type="entry name" value="Transferase(Phosphotransferase) domain 1"/>
    <property type="match status" value="1"/>
</dbReference>
<evidence type="ECO:0000256" key="3">
    <source>
        <dbReference type="ARBA" id="ARBA00022527"/>
    </source>
</evidence>
<dbReference type="FunFam" id="3.30.200.20:FF:000951">
    <property type="entry name" value="Uncharacterized protein"/>
    <property type="match status" value="1"/>
</dbReference>
<dbReference type="PROSITE" id="PS50011">
    <property type="entry name" value="PROTEIN_KINASE_DOM"/>
    <property type="match status" value="1"/>
</dbReference>
<evidence type="ECO:0000256" key="2">
    <source>
        <dbReference type="ARBA" id="ARBA00022475"/>
    </source>
</evidence>